<sequence length="195" mass="21849">MKPLKPILAGLCMLSIVVCLWAVFPGVTAASPNGAEQLRKTMADISLLNNQLAQRRADAARLREELAKRMEEIKAEIREKTAELKIKDEAEALKTPKILFDLRLIAEIQAYMKRYAKEMSYYQVACDRLSYLYQQADDDLKIVNTLSGMKIGALVSQTEKIVNAYLPDAQTIVIQPGSMVIDSPESVWKSLDTGR</sequence>
<dbReference type="Proteomes" id="UP000427769">
    <property type="component" value="Chromosome"/>
</dbReference>
<feature type="coiled-coil region" evidence="1">
    <location>
        <begin position="35"/>
        <end position="90"/>
    </location>
</feature>
<organism evidence="2 3">
    <name type="scientific">Desulfosarcina widdelii</name>
    <dbReference type="NCBI Taxonomy" id="947919"/>
    <lineage>
        <taxon>Bacteria</taxon>
        <taxon>Pseudomonadati</taxon>
        <taxon>Thermodesulfobacteriota</taxon>
        <taxon>Desulfobacteria</taxon>
        <taxon>Desulfobacterales</taxon>
        <taxon>Desulfosarcinaceae</taxon>
        <taxon>Desulfosarcina</taxon>
    </lineage>
</organism>
<proteinExistence type="predicted"/>
<accession>A0A5K7YW91</accession>
<evidence type="ECO:0000313" key="2">
    <source>
        <dbReference type="EMBL" id="BBO73596.1"/>
    </source>
</evidence>
<dbReference type="AlphaFoldDB" id="A0A5K7YW91"/>
<keyword evidence="3" id="KW-1185">Reference proteome</keyword>
<dbReference type="OrthoDB" id="5420637at2"/>
<reference evidence="2 3" key="1">
    <citation type="submission" date="2019-11" db="EMBL/GenBank/DDBJ databases">
        <title>Comparative genomics of hydrocarbon-degrading Desulfosarcina strains.</title>
        <authorList>
            <person name="Watanabe M."/>
            <person name="Kojima H."/>
            <person name="Fukui M."/>
        </authorList>
    </citation>
    <scope>NUCLEOTIDE SEQUENCE [LARGE SCALE GENOMIC DNA]</scope>
    <source>
        <strain evidence="2 3">PP31</strain>
    </source>
</reference>
<dbReference type="EMBL" id="AP021875">
    <property type="protein sequence ID" value="BBO73596.1"/>
    <property type="molecule type" value="Genomic_DNA"/>
</dbReference>
<protein>
    <submittedName>
        <fullName evidence="2">Uncharacterized protein</fullName>
    </submittedName>
</protein>
<dbReference type="KEGG" id="dwd:DSCW_10130"/>
<dbReference type="RefSeq" id="WP_155302689.1">
    <property type="nucleotide sequence ID" value="NZ_AP021875.1"/>
</dbReference>
<keyword evidence="1" id="KW-0175">Coiled coil</keyword>
<evidence type="ECO:0000256" key="1">
    <source>
        <dbReference type="SAM" id="Coils"/>
    </source>
</evidence>
<evidence type="ECO:0000313" key="3">
    <source>
        <dbReference type="Proteomes" id="UP000427769"/>
    </source>
</evidence>
<gene>
    <name evidence="2" type="ORF">DSCW_10130</name>
</gene>
<name>A0A5K7YW91_9BACT</name>